<dbReference type="Pfam" id="PF13620">
    <property type="entry name" value="CarboxypepD_reg"/>
    <property type="match status" value="1"/>
</dbReference>
<dbReference type="SUPFAM" id="SSF49452">
    <property type="entry name" value="Starch-binding domain-like"/>
    <property type="match status" value="1"/>
</dbReference>
<dbReference type="RefSeq" id="WP_186741183.1">
    <property type="nucleotide sequence ID" value="NZ_CP060394.1"/>
</dbReference>
<dbReference type="GO" id="GO:0004180">
    <property type="term" value="F:carboxypeptidase activity"/>
    <property type="evidence" value="ECO:0007669"/>
    <property type="project" value="UniProtKB-KW"/>
</dbReference>
<reference evidence="1 2" key="1">
    <citation type="submission" date="2020-08" db="EMBL/GenBank/DDBJ databases">
        <title>Edaphobacter telluris sp. nov. and Acidobacterium dinghuensis sp. nov., two acidobacteria isolated from forest soil.</title>
        <authorList>
            <person name="Fu J."/>
            <person name="Qiu L."/>
        </authorList>
    </citation>
    <scope>NUCLEOTIDE SEQUENCE [LARGE SCALE GENOMIC DNA]</scope>
    <source>
        <strain evidence="1">4Y35</strain>
    </source>
</reference>
<keyword evidence="1" id="KW-0645">Protease</keyword>
<proteinExistence type="predicted"/>
<keyword evidence="1" id="KW-0378">Hydrolase</keyword>
<dbReference type="GO" id="GO:0030246">
    <property type="term" value="F:carbohydrate binding"/>
    <property type="evidence" value="ECO:0007669"/>
    <property type="project" value="InterPro"/>
</dbReference>
<dbReference type="InterPro" id="IPR013784">
    <property type="entry name" value="Carb-bd-like_fold"/>
</dbReference>
<dbReference type="Proteomes" id="UP000515312">
    <property type="component" value="Chromosome"/>
</dbReference>
<name>A0A7G8BEH1_9BACT</name>
<dbReference type="Gene3D" id="2.60.40.1120">
    <property type="entry name" value="Carboxypeptidase-like, regulatory domain"/>
    <property type="match status" value="1"/>
</dbReference>
<keyword evidence="2" id="KW-1185">Reference proteome</keyword>
<organism evidence="1 2">
    <name type="scientific">Alloacidobacterium dinghuense</name>
    <dbReference type="NCBI Taxonomy" id="2763107"/>
    <lineage>
        <taxon>Bacteria</taxon>
        <taxon>Pseudomonadati</taxon>
        <taxon>Acidobacteriota</taxon>
        <taxon>Terriglobia</taxon>
        <taxon>Terriglobales</taxon>
        <taxon>Acidobacteriaceae</taxon>
        <taxon>Alloacidobacterium</taxon>
    </lineage>
</organism>
<sequence length="553" mass="58986">MAHSRTLSVLCGMLLFFSDGLRSQAQDNGGQRTYDVRGTVINSTTHEPIARALVTIAGQESSSSQLTDNEGRFEFPNVRAGGSTLVARRPGFFGSNFSRDLSVPVDVGPDIHEHTLALTPAGTITGQITLPASDPGGNIPVQLMRRNIQEGLALWQPVAMKTTNSEGAFRFGGLQPGEYKLTTDSAIESDVPSERVSIRWGFSPVSYPEEGDSNANGSLKINPGQQVNVQMALTRTPFYPVTISLPGRVIAPGLSAQIFDGMGRPYAASPFLGPQQQGLSAWLPAGNYSAIIQSFSPNSPPGYASQPLTVRDAPVHAEGSVILPVRPISVSIRKEFTAPTNNSNAQIIRIENGRQVVEPQADVNLVLISATDGGNTGGNLRHEPGGDDSSWQLENVFPGKYWVQPYANGGYVASITAGGTDLARDPLVIGPGGASAPIDIVLRNDTATLSVRLKTTGSASEAGEDQPHGYLYLLPQFDSSFVMQRVMISAQASYLPNIPPGTYHAFALDREMDLEYRNPKALEAYTGKGQIITMEPNGTTNLQIDVTPAEAAP</sequence>
<accession>A0A7G8BEH1</accession>
<protein>
    <submittedName>
        <fullName evidence="1">Carboxypeptidase regulatory-like domain-containing protein</fullName>
    </submittedName>
</protein>
<dbReference type="InterPro" id="IPR008969">
    <property type="entry name" value="CarboxyPept-like_regulatory"/>
</dbReference>
<keyword evidence="1" id="KW-0121">Carboxypeptidase</keyword>
<dbReference type="AlphaFoldDB" id="A0A7G8BEH1"/>
<gene>
    <name evidence="1" type="ORF">H7849_17730</name>
</gene>
<evidence type="ECO:0000313" key="2">
    <source>
        <dbReference type="Proteomes" id="UP000515312"/>
    </source>
</evidence>
<dbReference type="KEGG" id="adin:H7849_17730"/>
<dbReference type="SUPFAM" id="SSF49464">
    <property type="entry name" value="Carboxypeptidase regulatory domain-like"/>
    <property type="match status" value="1"/>
</dbReference>
<dbReference type="EMBL" id="CP060394">
    <property type="protein sequence ID" value="QNI30941.1"/>
    <property type="molecule type" value="Genomic_DNA"/>
</dbReference>
<evidence type="ECO:0000313" key="1">
    <source>
        <dbReference type="EMBL" id="QNI30941.1"/>
    </source>
</evidence>